<feature type="binding site" evidence="9">
    <location>
        <position position="257"/>
    </location>
    <ligand>
        <name>substrate</name>
    </ligand>
</feature>
<feature type="binding site" evidence="9">
    <location>
        <position position="35"/>
    </location>
    <ligand>
        <name>substrate</name>
    </ligand>
</feature>
<dbReference type="PANTHER" id="PTHR32119:SF2">
    <property type="entry name" value="OROTIDINE 5'-PHOSPHATE DECARBOXYLASE"/>
    <property type="match status" value="1"/>
</dbReference>
<dbReference type="SMART" id="SM00934">
    <property type="entry name" value="OMPdecase"/>
    <property type="match status" value="1"/>
</dbReference>
<dbReference type="PROSITE" id="PS00156">
    <property type="entry name" value="OMPDECASE"/>
    <property type="match status" value="1"/>
</dbReference>
<dbReference type="GO" id="GO:0005829">
    <property type="term" value="C:cytosol"/>
    <property type="evidence" value="ECO:0007669"/>
    <property type="project" value="TreeGrafter"/>
</dbReference>
<keyword evidence="7 10" id="KW-0456">Lyase</keyword>
<dbReference type="PANTHER" id="PTHR32119">
    <property type="entry name" value="OROTIDINE 5'-PHOSPHATE DECARBOXYLASE"/>
    <property type="match status" value="1"/>
</dbReference>
<feature type="active site" description="For OMPdecase activity" evidence="8">
    <location>
        <position position="91"/>
    </location>
</feature>
<evidence type="ECO:0000313" key="12">
    <source>
        <dbReference type="EMBL" id="AOW06007.1"/>
    </source>
</evidence>
<comment type="catalytic activity">
    <reaction evidence="10">
        <text>orotidine 5'-phosphate + H(+) = UMP + CO2</text>
        <dbReference type="Rhea" id="RHEA:11596"/>
        <dbReference type="ChEBI" id="CHEBI:15378"/>
        <dbReference type="ChEBI" id="CHEBI:16526"/>
        <dbReference type="ChEBI" id="CHEBI:57538"/>
        <dbReference type="ChEBI" id="CHEBI:57865"/>
        <dbReference type="EC" id="4.1.1.23"/>
    </reaction>
</comment>
<comment type="pathway">
    <text evidence="1 10">Pyrimidine metabolism; UMP biosynthesis via de novo pathway; UMP from orotate: step 2/2.</text>
</comment>
<dbReference type="Proteomes" id="UP000182444">
    <property type="component" value="Chromosome 1E"/>
</dbReference>
<evidence type="ECO:0000256" key="3">
    <source>
        <dbReference type="ARBA" id="ARBA00012321"/>
    </source>
</evidence>
<feature type="binding site" evidence="9">
    <location>
        <position position="256"/>
    </location>
    <ligand>
        <name>substrate</name>
    </ligand>
</feature>
<dbReference type="UniPathway" id="UPA00070">
    <property type="reaction ID" value="UER00120"/>
</dbReference>
<dbReference type="SMR" id="A0A1H6PUU4"/>
<keyword evidence="5 10" id="KW-0210">Decarboxylase</keyword>
<protein>
    <recommendedName>
        <fullName evidence="4 10">Orotidine 5'-phosphate decarboxylase</fullName>
        <ecNumber evidence="3 10">4.1.1.23</ecNumber>
    </recommendedName>
</protein>
<dbReference type="VEuPathDB" id="FungiDB:YALI1_E31685g"/>
<dbReference type="FunFam" id="3.20.20.70:FF:000114">
    <property type="entry name" value="Decarboxylase,orotidine phosphate"/>
    <property type="match status" value="1"/>
</dbReference>
<dbReference type="InterPro" id="IPR018089">
    <property type="entry name" value="OMPdecase_AS"/>
</dbReference>
<feature type="domain" description="Orotidine 5'-phosphate decarboxylase" evidence="11">
    <location>
        <begin position="29"/>
        <end position="273"/>
    </location>
</feature>
<evidence type="ECO:0000256" key="4">
    <source>
        <dbReference type="ARBA" id="ARBA00021923"/>
    </source>
</evidence>
<keyword evidence="6 10" id="KW-0665">Pyrimidine biosynthesis</keyword>
<dbReference type="GO" id="GO:0006207">
    <property type="term" value="P:'de novo' pyrimidine nucleobase biosynthetic process"/>
    <property type="evidence" value="ECO:0007669"/>
    <property type="project" value="InterPro"/>
</dbReference>
<reference evidence="12 14" key="1">
    <citation type="journal article" date="2016" name="PLoS ONE">
        <title>Sequence Assembly of Yarrowia lipolytica Strain W29/CLIB89 Shows Transposable Element Diversity.</title>
        <authorList>
            <person name="Magnan C."/>
            <person name="Yu J."/>
            <person name="Chang I."/>
            <person name="Jahn E."/>
            <person name="Kanomata Y."/>
            <person name="Wu J."/>
            <person name="Zeller M."/>
            <person name="Oakes M."/>
            <person name="Baldi P."/>
            <person name="Sandmeyer S."/>
        </authorList>
    </citation>
    <scope>NUCLEOTIDE SEQUENCE [LARGE SCALE GENOMIC DNA]</scope>
    <source>
        <strain evidence="12">CLIB89</strain>
        <strain evidence="14">CLIB89(W29)</strain>
    </source>
</reference>
<dbReference type="GO" id="GO:0044205">
    <property type="term" value="P:'de novo' UMP biosynthetic process"/>
    <property type="evidence" value="ECO:0007669"/>
    <property type="project" value="UniProtKB-UniPathway"/>
</dbReference>
<evidence type="ECO:0000256" key="8">
    <source>
        <dbReference type="PIRSR" id="PIRSR614732-1"/>
    </source>
</evidence>
<dbReference type="EC" id="4.1.1.23" evidence="3 10"/>
<dbReference type="Pfam" id="PF00215">
    <property type="entry name" value="OMPdecase"/>
    <property type="match status" value="1"/>
</dbReference>
<dbReference type="InterPro" id="IPR011060">
    <property type="entry name" value="RibuloseP-bd_barrel"/>
</dbReference>
<evidence type="ECO:0000256" key="9">
    <source>
        <dbReference type="PIRSR" id="PIRSR614732-2"/>
    </source>
</evidence>
<gene>
    <name evidence="13" type="ORF">B0I71DRAFT_129923</name>
    <name evidence="12" type="ORF">YALI1_E31685g</name>
</gene>
<feature type="active site" description="For OMPdecase activity" evidence="8">
    <location>
        <position position="94"/>
    </location>
</feature>
<evidence type="ECO:0000259" key="11">
    <source>
        <dbReference type="SMART" id="SM00934"/>
    </source>
</evidence>
<dbReference type="InterPro" id="IPR013785">
    <property type="entry name" value="Aldolase_TIM"/>
</dbReference>
<dbReference type="Gene3D" id="3.20.20.70">
    <property type="entry name" value="Aldolase class I"/>
    <property type="match status" value="1"/>
</dbReference>
<feature type="active site" description="For OMPdecase activity" evidence="8">
    <location>
        <position position="89"/>
    </location>
</feature>
<evidence type="ECO:0000256" key="7">
    <source>
        <dbReference type="ARBA" id="ARBA00023239"/>
    </source>
</evidence>
<dbReference type="EMBL" id="CP017557">
    <property type="protein sequence ID" value="AOW06007.1"/>
    <property type="molecule type" value="Genomic_DNA"/>
</dbReference>
<evidence type="ECO:0000313" key="13">
    <source>
        <dbReference type="EMBL" id="RDW27036.1"/>
    </source>
</evidence>
<dbReference type="InterPro" id="IPR001754">
    <property type="entry name" value="OMPdeCOase_dom"/>
</dbReference>
<sequence>MPSYEARANVHKSAFAARVLKLVAAKKTNLCASLDVTTTKELIELADKVGPYVCMIKTHIDIIDDFTYAGTVLPLKELALKHGFFLFEDRKFADIGNTVKHQYKNGVYRIAEWSDITNAHGVPGTGIIAGLRAGAEETVSEQKKEDVSDYENSQYKEFLVPSPNEKLARGLLMLAELSCKGSLATGEYSKQTIELARSDPEFVVGFIAQNRPKGDSEDWLILTPGVGLDDKGDALGQQYRTVEDVMSTGTDIIIVGRGLYGQNRDPIEEAKRYQKAGWEAYQKINC</sequence>
<dbReference type="NCBIfam" id="TIGR01740">
    <property type="entry name" value="pyrF"/>
    <property type="match status" value="2"/>
</dbReference>
<evidence type="ECO:0000256" key="5">
    <source>
        <dbReference type="ARBA" id="ARBA00022793"/>
    </source>
</evidence>
<dbReference type="AlphaFoldDB" id="A0A1H6PUU4"/>
<dbReference type="EMBL" id="KZ858970">
    <property type="protein sequence ID" value="RDW27036.1"/>
    <property type="molecule type" value="Genomic_DNA"/>
</dbReference>
<evidence type="ECO:0000256" key="1">
    <source>
        <dbReference type="ARBA" id="ARBA00004861"/>
    </source>
</evidence>
<dbReference type="InterPro" id="IPR014732">
    <property type="entry name" value="OMPdecase"/>
</dbReference>
<feature type="binding site" evidence="9">
    <location>
        <position position="178"/>
    </location>
    <ligand>
        <name>substrate</name>
    </ligand>
</feature>
<feature type="binding site" evidence="9">
    <location>
        <position position="57"/>
    </location>
    <ligand>
        <name>substrate</name>
    </ligand>
</feature>
<proteinExistence type="inferred from homology"/>
<evidence type="ECO:0000256" key="10">
    <source>
        <dbReference type="RuleBase" id="RU000512"/>
    </source>
</evidence>
<evidence type="ECO:0000313" key="15">
    <source>
        <dbReference type="Proteomes" id="UP000256601"/>
    </source>
</evidence>
<comment type="similarity">
    <text evidence="2 10">Belongs to the OMP decarboxylase family.</text>
</comment>
<dbReference type="GO" id="GO:0004590">
    <property type="term" value="F:orotidine-5'-phosphate decarboxylase activity"/>
    <property type="evidence" value="ECO:0007669"/>
    <property type="project" value="UniProtKB-EC"/>
</dbReference>
<evidence type="ECO:0000256" key="6">
    <source>
        <dbReference type="ARBA" id="ARBA00022975"/>
    </source>
</evidence>
<dbReference type="SUPFAM" id="SSF51366">
    <property type="entry name" value="Ribulose-phoshate binding barrel"/>
    <property type="match status" value="1"/>
</dbReference>
<dbReference type="Proteomes" id="UP000256601">
    <property type="component" value="Unassembled WGS sequence"/>
</dbReference>
<accession>A0A1H6PUU4</accession>
<feature type="binding site" evidence="9">
    <location>
        <position position="237"/>
    </location>
    <ligand>
        <name>substrate</name>
    </ligand>
</feature>
<organism evidence="12 14">
    <name type="scientific">Yarrowia lipolytica</name>
    <name type="common">Candida lipolytica</name>
    <dbReference type="NCBI Taxonomy" id="4952"/>
    <lineage>
        <taxon>Eukaryota</taxon>
        <taxon>Fungi</taxon>
        <taxon>Dikarya</taxon>
        <taxon>Ascomycota</taxon>
        <taxon>Saccharomycotina</taxon>
        <taxon>Dipodascomycetes</taxon>
        <taxon>Dipodascales</taxon>
        <taxon>Dipodascales incertae sedis</taxon>
        <taxon>Yarrowia</taxon>
    </lineage>
</organism>
<dbReference type="CDD" id="cd04725">
    <property type="entry name" value="OMP_decarboxylase_like"/>
    <property type="match status" value="1"/>
</dbReference>
<name>A0A1H6PUU4_YARLL</name>
<reference evidence="13 15" key="2">
    <citation type="submission" date="2018-07" db="EMBL/GenBank/DDBJ databases">
        <title>Draft Genome Assemblies for Five Robust Yarrowia lipolytica Strains Exhibiting High Lipid Production and Pentose Sugar Utilization and Sugar Alcohol Secretion from Undetoxified Lignocellulosic Biomass Hydrolysates.</title>
        <authorList>
            <consortium name="DOE Joint Genome Institute"/>
            <person name="Walker C."/>
            <person name="Ryu S."/>
            <person name="Na H."/>
            <person name="Zane M."/>
            <person name="LaButti K."/>
            <person name="Lipzen A."/>
            <person name="Haridas S."/>
            <person name="Barry K."/>
            <person name="Grigoriev I.V."/>
            <person name="Quarterman J."/>
            <person name="Slininger P."/>
            <person name="Dien B."/>
            <person name="Trinh C.T."/>
        </authorList>
    </citation>
    <scope>NUCLEOTIDE SEQUENCE [LARGE SCALE GENOMIC DNA]</scope>
    <source>
        <strain evidence="13 15">YB392</strain>
    </source>
</reference>
<evidence type="ECO:0000256" key="2">
    <source>
        <dbReference type="ARBA" id="ARBA00011018"/>
    </source>
</evidence>
<dbReference type="OrthoDB" id="10263753at2759"/>
<evidence type="ECO:0000313" key="14">
    <source>
        <dbReference type="Proteomes" id="UP000182444"/>
    </source>
</evidence>